<sequence>MEELWICVPKLGVLTLRGTFFSKTAASSEEIRVIQPPQQEGNSSPSEDPRIDWSLDRDRLQKLISIIKRHEITQHQLEEYLARIDVINSKLIDLVRVVCQIRLRLFGNHGRGRNHPPG</sequence>
<protein>
    <submittedName>
        <fullName evidence="2">Uncharacterized protein</fullName>
    </submittedName>
</protein>
<dbReference type="AlphaFoldDB" id="A0AAW2HDH1"/>
<feature type="region of interest" description="Disordered" evidence="1">
    <location>
        <begin position="31"/>
        <end position="53"/>
    </location>
</feature>
<reference evidence="2" key="1">
    <citation type="journal article" date="2024" name="Gigascience">
        <title>Chromosome-level genome of the poultry shaft louse Menopon gallinae provides insight into the host-switching and adaptive evolution of parasitic lice.</title>
        <authorList>
            <person name="Xu Y."/>
            <person name="Ma L."/>
            <person name="Liu S."/>
            <person name="Liang Y."/>
            <person name="Liu Q."/>
            <person name="He Z."/>
            <person name="Tian L."/>
            <person name="Duan Y."/>
            <person name="Cai W."/>
            <person name="Li H."/>
            <person name="Song F."/>
        </authorList>
    </citation>
    <scope>NUCLEOTIDE SEQUENCE</scope>
    <source>
        <strain evidence="2">Cailab_2023a</strain>
    </source>
</reference>
<comment type="caution">
    <text evidence="2">The sequence shown here is derived from an EMBL/GenBank/DDBJ whole genome shotgun (WGS) entry which is preliminary data.</text>
</comment>
<proteinExistence type="predicted"/>
<accession>A0AAW2HDH1</accession>
<feature type="compositionally biased region" description="Polar residues" evidence="1">
    <location>
        <begin position="36"/>
        <end position="46"/>
    </location>
</feature>
<evidence type="ECO:0000313" key="2">
    <source>
        <dbReference type="EMBL" id="KAL0267814.1"/>
    </source>
</evidence>
<organism evidence="2">
    <name type="scientific">Menopon gallinae</name>
    <name type="common">poultry shaft louse</name>
    <dbReference type="NCBI Taxonomy" id="328185"/>
    <lineage>
        <taxon>Eukaryota</taxon>
        <taxon>Metazoa</taxon>
        <taxon>Ecdysozoa</taxon>
        <taxon>Arthropoda</taxon>
        <taxon>Hexapoda</taxon>
        <taxon>Insecta</taxon>
        <taxon>Pterygota</taxon>
        <taxon>Neoptera</taxon>
        <taxon>Paraneoptera</taxon>
        <taxon>Psocodea</taxon>
        <taxon>Troctomorpha</taxon>
        <taxon>Phthiraptera</taxon>
        <taxon>Amblycera</taxon>
        <taxon>Menoponidae</taxon>
        <taxon>Menopon</taxon>
    </lineage>
</organism>
<evidence type="ECO:0000256" key="1">
    <source>
        <dbReference type="SAM" id="MobiDB-lite"/>
    </source>
</evidence>
<name>A0AAW2HDH1_9NEOP</name>
<dbReference type="EMBL" id="JARGDH010000005">
    <property type="protein sequence ID" value="KAL0267814.1"/>
    <property type="molecule type" value="Genomic_DNA"/>
</dbReference>
<gene>
    <name evidence="2" type="ORF">PYX00_009968</name>
</gene>